<reference evidence="1" key="1">
    <citation type="submission" date="2022-03" db="EMBL/GenBank/DDBJ databases">
        <title>Draft genome sequence of Aduncisulcus paluster, a free-living microaerophilic Fornicata.</title>
        <authorList>
            <person name="Yuyama I."/>
            <person name="Kume K."/>
            <person name="Tamura T."/>
            <person name="Inagaki Y."/>
            <person name="Hashimoto T."/>
        </authorList>
    </citation>
    <scope>NUCLEOTIDE SEQUENCE</scope>
    <source>
        <strain evidence="1">NY0171</strain>
    </source>
</reference>
<evidence type="ECO:0000313" key="1">
    <source>
        <dbReference type="EMBL" id="GKT32208.1"/>
    </source>
</evidence>
<sequence>MPIIGKTVVDLGKKCGDSLFGKAPYEPDDPRVAKIDESKALGNLNPKFSEGERELEKFLQGKRHFSFESQLFLPFVESEFLESFYVSQHSWPHGIKDFKITFCCEKLCCGEQTIVHRFRMEKRDSQHYFWQRFPLELITPVISCKIEIISTWNGDLTQNHLNGIFFCRDTSGCCMIL</sequence>
<evidence type="ECO:0000313" key="2">
    <source>
        <dbReference type="Proteomes" id="UP001057375"/>
    </source>
</evidence>
<dbReference type="EMBL" id="BQXS01009953">
    <property type="protein sequence ID" value="GKT32208.1"/>
    <property type="molecule type" value="Genomic_DNA"/>
</dbReference>
<organism evidence="1 2">
    <name type="scientific">Aduncisulcus paluster</name>
    <dbReference type="NCBI Taxonomy" id="2918883"/>
    <lineage>
        <taxon>Eukaryota</taxon>
        <taxon>Metamonada</taxon>
        <taxon>Carpediemonas-like organisms</taxon>
        <taxon>Aduncisulcus</taxon>
    </lineage>
</organism>
<proteinExistence type="predicted"/>
<name>A0ABQ5KI67_9EUKA</name>
<gene>
    <name evidence="1" type="ORF">ADUPG1_006407</name>
</gene>
<keyword evidence="2" id="KW-1185">Reference proteome</keyword>
<protein>
    <submittedName>
        <fullName evidence="1">Uncharacterized protein</fullName>
    </submittedName>
</protein>
<accession>A0ABQ5KI67</accession>
<comment type="caution">
    <text evidence="1">The sequence shown here is derived from an EMBL/GenBank/DDBJ whole genome shotgun (WGS) entry which is preliminary data.</text>
</comment>
<dbReference type="Proteomes" id="UP001057375">
    <property type="component" value="Unassembled WGS sequence"/>
</dbReference>